<feature type="transmembrane region" description="Helical" evidence="3">
    <location>
        <begin position="272"/>
        <end position="295"/>
    </location>
</feature>
<feature type="region of interest" description="Disordered" evidence="2">
    <location>
        <begin position="201"/>
        <end position="264"/>
    </location>
</feature>
<dbReference type="Proteomes" id="UP000481153">
    <property type="component" value="Unassembled WGS sequence"/>
</dbReference>
<organism evidence="5 6">
    <name type="scientific">Aphanomyces euteiches</name>
    <dbReference type="NCBI Taxonomy" id="100861"/>
    <lineage>
        <taxon>Eukaryota</taxon>
        <taxon>Sar</taxon>
        <taxon>Stramenopiles</taxon>
        <taxon>Oomycota</taxon>
        <taxon>Saprolegniomycetes</taxon>
        <taxon>Saprolegniales</taxon>
        <taxon>Verrucalvaceae</taxon>
        <taxon>Aphanomyces</taxon>
    </lineage>
</organism>
<protein>
    <recommendedName>
        <fullName evidence="4">EGF-like domain-containing protein</fullName>
    </recommendedName>
</protein>
<keyword evidence="3" id="KW-1133">Transmembrane helix</keyword>
<comment type="caution">
    <text evidence="5">The sequence shown here is derived from an EMBL/GenBank/DDBJ whole genome shotgun (WGS) entry which is preliminary data.</text>
</comment>
<dbReference type="InterPro" id="IPR000742">
    <property type="entry name" value="EGF"/>
</dbReference>
<feature type="compositionally biased region" description="Basic and acidic residues" evidence="2">
    <location>
        <begin position="304"/>
        <end position="315"/>
    </location>
</feature>
<feature type="disulfide bond" evidence="1">
    <location>
        <begin position="144"/>
        <end position="153"/>
    </location>
</feature>
<feature type="compositionally biased region" description="Polar residues" evidence="2">
    <location>
        <begin position="249"/>
        <end position="258"/>
    </location>
</feature>
<feature type="compositionally biased region" description="Low complexity" evidence="2">
    <location>
        <begin position="238"/>
        <end position="248"/>
    </location>
</feature>
<keyword evidence="3" id="KW-0812">Transmembrane</keyword>
<dbReference type="PROSITE" id="PS00022">
    <property type="entry name" value="EGF_1"/>
    <property type="match status" value="2"/>
</dbReference>
<proteinExistence type="predicted"/>
<feature type="region of interest" description="Disordered" evidence="2">
    <location>
        <begin position="304"/>
        <end position="329"/>
    </location>
</feature>
<evidence type="ECO:0000256" key="3">
    <source>
        <dbReference type="SAM" id="Phobius"/>
    </source>
</evidence>
<reference evidence="5 6" key="1">
    <citation type="submission" date="2019-07" db="EMBL/GenBank/DDBJ databases">
        <title>Genomics analysis of Aphanomyces spp. identifies a new class of oomycete effector associated with host adaptation.</title>
        <authorList>
            <person name="Gaulin E."/>
        </authorList>
    </citation>
    <scope>NUCLEOTIDE SEQUENCE [LARGE SCALE GENOMIC DNA]</scope>
    <source>
        <strain evidence="5 6">ATCC 201684</strain>
    </source>
</reference>
<comment type="caution">
    <text evidence="1">Lacks conserved residue(s) required for the propagation of feature annotation.</text>
</comment>
<evidence type="ECO:0000313" key="5">
    <source>
        <dbReference type="EMBL" id="KAF0722664.1"/>
    </source>
</evidence>
<evidence type="ECO:0000256" key="1">
    <source>
        <dbReference type="PROSITE-ProRule" id="PRU00076"/>
    </source>
</evidence>
<keyword evidence="6" id="KW-1185">Reference proteome</keyword>
<keyword evidence="3" id="KW-0472">Membrane</keyword>
<dbReference type="AlphaFoldDB" id="A0A6G0W6A9"/>
<feature type="domain" description="EGF-like" evidence="4">
    <location>
        <begin position="122"/>
        <end position="154"/>
    </location>
</feature>
<sequence length="329" mass="34395">MIVAALAMAAHALHPVGKVCKATSDCPLGSSCVAGVADESLQTCVADQVCGGNLPGNCPGFVEQGSLVCTWIEQDPADCTFGRCKTFNSIPGIYKCLSIDRCNKATVHSGANRCSKSCEASNGLTCNGRGICQSSGPDTFTCACHRGWNGTRCDNVVDGRCEAGLGHCGLHGECNNGTCSCLDGYTGLQCEIPTSKNLTTTTKPSTNLPTTTAASSSIVTTTVPSATSGESTVPPTPNTTIAPTNMTNGQSDNHASQGHSDKTDLRNKTLPITVSVLSSVAGTIILLIIMFAVYARGLRRRAMRKNEVTESRLESQESSTTPREHIQVL</sequence>
<feature type="compositionally biased region" description="Low complexity" evidence="2">
    <location>
        <begin position="201"/>
        <end position="228"/>
    </location>
</feature>
<evidence type="ECO:0000313" key="6">
    <source>
        <dbReference type="Proteomes" id="UP000481153"/>
    </source>
</evidence>
<dbReference type="PROSITE" id="PS01186">
    <property type="entry name" value="EGF_2"/>
    <property type="match status" value="2"/>
</dbReference>
<evidence type="ECO:0000259" key="4">
    <source>
        <dbReference type="PROSITE" id="PS50026"/>
    </source>
</evidence>
<name>A0A6G0W6A9_9STRA</name>
<dbReference type="Pfam" id="PF23106">
    <property type="entry name" value="EGF_Teneurin"/>
    <property type="match status" value="1"/>
</dbReference>
<keyword evidence="1" id="KW-1015">Disulfide bond</keyword>
<dbReference type="PROSITE" id="PS50026">
    <property type="entry name" value="EGF_3"/>
    <property type="match status" value="1"/>
</dbReference>
<dbReference type="SMART" id="SM00181">
    <property type="entry name" value="EGF"/>
    <property type="match status" value="2"/>
</dbReference>
<keyword evidence="1" id="KW-0245">EGF-like domain</keyword>
<dbReference type="VEuPathDB" id="FungiDB:AeMF1_018203"/>
<accession>A0A6G0W6A9</accession>
<gene>
    <name evidence="5" type="ORF">Ae201684_018263</name>
</gene>
<dbReference type="EMBL" id="VJMJ01000327">
    <property type="protein sequence ID" value="KAF0722664.1"/>
    <property type="molecule type" value="Genomic_DNA"/>
</dbReference>
<dbReference type="Gene3D" id="2.10.25.10">
    <property type="entry name" value="Laminin"/>
    <property type="match status" value="2"/>
</dbReference>
<evidence type="ECO:0000256" key="2">
    <source>
        <dbReference type="SAM" id="MobiDB-lite"/>
    </source>
</evidence>